<evidence type="ECO:0000313" key="1">
    <source>
        <dbReference type="EMBL" id="GGD40342.1"/>
    </source>
</evidence>
<name>A0ABQ1QT97_9FLAO</name>
<gene>
    <name evidence="1" type="ORF">GCM10011361_04340</name>
</gene>
<comment type="caution">
    <text evidence="1">The sequence shown here is derived from an EMBL/GenBank/DDBJ whole genome shotgun (WGS) entry which is preliminary data.</text>
</comment>
<dbReference type="Proteomes" id="UP000625780">
    <property type="component" value="Unassembled WGS sequence"/>
</dbReference>
<dbReference type="EMBL" id="BMFH01000001">
    <property type="protein sequence ID" value="GGD40342.1"/>
    <property type="molecule type" value="Genomic_DNA"/>
</dbReference>
<evidence type="ECO:0008006" key="3">
    <source>
        <dbReference type="Google" id="ProtNLM"/>
    </source>
</evidence>
<evidence type="ECO:0000313" key="2">
    <source>
        <dbReference type="Proteomes" id="UP000625780"/>
    </source>
</evidence>
<organism evidence="1 2">
    <name type="scientific">Muriicola marianensis</name>
    <dbReference type="NCBI Taxonomy" id="1324801"/>
    <lineage>
        <taxon>Bacteria</taxon>
        <taxon>Pseudomonadati</taxon>
        <taxon>Bacteroidota</taxon>
        <taxon>Flavobacteriia</taxon>
        <taxon>Flavobacteriales</taxon>
        <taxon>Flavobacteriaceae</taxon>
        <taxon>Muriicola</taxon>
    </lineage>
</organism>
<reference evidence="2" key="1">
    <citation type="journal article" date="2019" name="Int. J. Syst. Evol. Microbiol.">
        <title>The Global Catalogue of Microorganisms (GCM) 10K type strain sequencing project: providing services to taxonomists for standard genome sequencing and annotation.</title>
        <authorList>
            <consortium name="The Broad Institute Genomics Platform"/>
            <consortium name="The Broad Institute Genome Sequencing Center for Infectious Disease"/>
            <person name="Wu L."/>
            <person name="Ma J."/>
        </authorList>
    </citation>
    <scope>NUCLEOTIDE SEQUENCE [LARGE SCALE GENOMIC DNA]</scope>
    <source>
        <strain evidence="2">CGMCC 1.12606</strain>
    </source>
</reference>
<protein>
    <recommendedName>
        <fullName evidence="3">DUF1080 domain-containing protein</fullName>
    </recommendedName>
</protein>
<accession>A0ABQ1QT97</accession>
<sequence length="240" mass="26504">MIMPAILTKLRTVCLPVAGFFLLIAGLGSFIEDGMPGDDIELVNLPGEWEVTLLTGSFTIKPLDTNPSWCEKGEVTVYPIVDIEETFIKLIEGIGETDFDPEDSGSNRDSTLMVPPNYYDIERINLFIFQFSFDNGYLSNSVLEARSVPFDYIEKIKGLWSFAVGYWGKKRSGSGILIEGRSVSGTKWGGRGEFIVSGSLSGDNRIQGTWEWTENTAGPFPKLECRTTSSGSGTWAAVRR</sequence>
<proteinExistence type="predicted"/>
<keyword evidence="2" id="KW-1185">Reference proteome</keyword>